<dbReference type="PANTHER" id="PTHR45959:SF2">
    <property type="entry name" value="BHLH TRANSCRIPTION FACTOR"/>
    <property type="match status" value="1"/>
</dbReference>
<dbReference type="GO" id="GO:0080090">
    <property type="term" value="P:regulation of primary metabolic process"/>
    <property type="evidence" value="ECO:0007669"/>
    <property type="project" value="UniProtKB-ARBA"/>
</dbReference>
<evidence type="ECO:0000313" key="4">
    <source>
        <dbReference type="EMBL" id="CAA0839679.1"/>
    </source>
</evidence>
<dbReference type="InterPro" id="IPR052610">
    <property type="entry name" value="bHLH_transcription_regulator"/>
</dbReference>
<evidence type="ECO:0000259" key="3">
    <source>
        <dbReference type="Pfam" id="PF22754"/>
    </source>
</evidence>
<dbReference type="EMBL" id="CACSLK010031421">
    <property type="protein sequence ID" value="CAA0839679.1"/>
    <property type="molecule type" value="Genomic_DNA"/>
</dbReference>
<protein>
    <submittedName>
        <fullName evidence="4">Transcription factor bHLH25</fullName>
    </submittedName>
</protein>
<gene>
    <name evidence="4" type="ORF">SHERM_06241</name>
</gene>
<comment type="subcellular location">
    <subcellularLocation>
        <location evidence="1">Nucleus</location>
    </subcellularLocation>
</comment>
<evidence type="ECO:0000313" key="5">
    <source>
        <dbReference type="Proteomes" id="UP001153555"/>
    </source>
</evidence>
<sequence>MDKTSVLGDTIKYLEHLQDKVSSLEEQVSRNTMDSVVLVNKSHVVEDEGSSDERSWAGPIDGPEIEARVSGKSVLLKLICEKQKGVLVRLVAEVENLGLTVVSTSVTPFGGFSLAITIIAEMDTEDSLSGKDMVKALRLALKSAGN</sequence>
<dbReference type="Proteomes" id="UP001153555">
    <property type="component" value="Unassembled WGS sequence"/>
</dbReference>
<evidence type="ECO:0000256" key="2">
    <source>
        <dbReference type="ARBA" id="ARBA00023242"/>
    </source>
</evidence>
<dbReference type="OrthoDB" id="690068at2759"/>
<dbReference type="AlphaFoldDB" id="A0A9N7NWR6"/>
<dbReference type="GO" id="GO:0005634">
    <property type="term" value="C:nucleus"/>
    <property type="evidence" value="ECO:0007669"/>
    <property type="project" value="UniProtKB-SubCell"/>
</dbReference>
<comment type="caution">
    <text evidence="4">The sequence shown here is derived from an EMBL/GenBank/DDBJ whole genome shotgun (WGS) entry which is preliminary data.</text>
</comment>
<keyword evidence="2" id="KW-0539">Nucleus</keyword>
<keyword evidence="5" id="KW-1185">Reference proteome</keyword>
<reference evidence="4" key="1">
    <citation type="submission" date="2019-12" db="EMBL/GenBank/DDBJ databases">
        <authorList>
            <person name="Scholes J."/>
        </authorList>
    </citation>
    <scope>NUCLEOTIDE SEQUENCE</scope>
</reference>
<dbReference type="PANTHER" id="PTHR45959">
    <property type="entry name" value="BHLH TRANSCRIPTION FACTOR"/>
    <property type="match status" value="1"/>
</dbReference>
<dbReference type="InterPro" id="IPR054502">
    <property type="entry name" value="bHLH-TF_ACT-like_plant"/>
</dbReference>
<accession>A0A9N7NWR6</accession>
<evidence type="ECO:0000256" key="1">
    <source>
        <dbReference type="ARBA" id="ARBA00004123"/>
    </source>
</evidence>
<proteinExistence type="predicted"/>
<organism evidence="4 5">
    <name type="scientific">Striga hermonthica</name>
    <name type="common">Purple witchweed</name>
    <name type="synonym">Buchnera hermonthica</name>
    <dbReference type="NCBI Taxonomy" id="68872"/>
    <lineage>
        <taxon>Eukaryota</taxon>
        <taxon>Viridiplantae</taxon>
        <taxon>Streptophyta</taxon>
        <taxon>Embryophyta</taxon>
        <taxon>Tracheophyta</taxon>
        <taxon>Spermatophyta</taxon>
        <taxon>Magnoliopsida</taxon>
        <taxon>eudicotyledons</taxon>
        <taxon>Gunneridae</taxon>
        <taxon>Pentapetalae</taxon>
        <taxon>asterids</taxon>
        <taxon>lamiids</taxon>
        <taxon>Lamiales</taxon>
        <taxon>Orobanchaceae</taxon>
        <taxon>Buchnereae</taxon>
        <taxon>Striga</taxon>
    </lineage>
</organism>
<name>A0A9N7NWR6_STRHE</name>
<dbReference type="Pfam" id="PF22754">
    <property type="entry name" value="bHLH-TF_ACT-like_plant"/>
    <property type="match status" value="1"/>
</dbReference>
<feature type="domain" description="Plant bHLH transcription factor ACT-like" evidence="3">
    <location>
        <begin position="69"/>
        <end position="135"/>
    </location>
</feature>